<gene>
    <name evidence="11" type="ORF">BON30_13610</name>
</gene>
<dbReference type="CDD" id="cd00209">
    <property type="entry name" value="DHFR"/>
    <property type="match status" value="1"/>
</dbReference>
<evidence type="ECO:0000256" key="8">
    <source>
        <dbReference type="PIRNR" id="PIRNR000194"/>
    </source>
</evidence>
<dbReference type="InterPro" id="IPR001796">
    <property type="entry name" value="DHFR_dom"/>
</dbReference>
<dbReference type="PROSITE" id="PS51330">
    <property type="entry name" value="DHFR_2"/>
    <property type="match status" value="1"/>
</dbReference>
<evidence type="ECO:0000256" key="1">
    <source>
        <dbReference type="ARBA" id="ARBA00004903"/>
    </source>
</evidence>
<dbReference type="STRING" id="83449.BON30_13610"/>
<evidence type="ECO:0000259" key="10">
    <source>
        <dbReference type="PROSITE" id="PS51330"/>
    </source>
</evidence>
<evidence type="ECO:0000256" key="3">
    <source>
        <dbReference type="ARBA" id="ARBA00012856"/>
    </source>
</evidence>
<dbReference type="RefSeq" id="WP_071898727.1">
    <property type="nucleotide sequence ID" value="NZ_MPIN01000003.1"/>
</dbReference>
<dbReference type="Proteomes" id="UP000182229">
    <property type="component" value="Unassembled WGS sequence"/>
</dbReference>
<dbReference type="InterPro" id="IPR012259">
    <property type="entry name" value="DHFR"/>
</dbReference>
<evidence type="ECO:0000256" key="5">
    <source>
        <dbReference type="ARBA" id="ARBA00022857"/>
    </source>
</evidence>
<dbReference type="OrthoDB" id="9804315at2"/>
<dbReference type="EC" id="1.5.1.3" evidence="3 8"/>
<accession>A0A1L9BCV2</accession>
<comment type="function">
    <text evidence="7 8">Key enzyme in folate metabolism. Catalyzes an essential reaction for de novo glycine and purine synthesis, and for DNA precursor synthesis.</text>
</comment>
<evidence type="ECO:0000256" key="2">
    <source>
        <dbReference type="ARBA" id="ARBA00009539"/>
    </source>
</evidence>
<comment type="catalytic activity">
    <reaction evidence="8">
        <text>(6S)-5,6,7,8-tetrahydrofolate + NADP(+) = 7,8-dihydrofolate + NADPH + H(+)</text>
        <dbReference type="Rhea" id="RHEA:15009"/>
        <dbReference type="ChEBI" id="CHEBI:15378"/>
        <dbReference type="ChEBI" id="CHEBI:57451"/>
        <dbReference type="ChEBI" id="CHEBI:57453"/>
        <dbReference type="ChEBI" id="CHEBI:57783"/>
        <dbReference type="ChEBI" id="CHEBI:58349"/>
        <dbReference type="EC" id="1.5.1.3"/>
    </reaction>
</comment>
<dbReference type="PRINTS" id="PR00070">
    <property type="entry name" value="DHFR"/>
</dbReference>
<feature type="domain" description="DHFR" evidence="10">
    <location>
        <begin position="2"/>
        <end position="158"/>
    </location>
</feature>
<dbReference type="PROSITE" id="PS00075">
    <property type="entry name" value="DHFR_1"/>
    <property type="match status" value="1"/>
</dbReference>
<dbReference type="SUPFAM" id="SSF53597">
    <property type="entry name" value="Dihydrofolate reductase-like"/>
    <property type="match status" value="1"/>
</dbReference>
<evidence type="ECO:0000256" key="4">
    <source>
        <dbReference type="ARBA" id="ARBA00022563"/>
    </source>
</evidence>
<dbReference type="GO" id="GO:0006730">
    <property type="term" value="P:one-carbon metabolic process"/>
    <property type="evidence" value="ECO:0007669"/>
    <property type="project" value="UniProtKB-KW"/>
</dbReference>
<dbReference type="GO" id="GO:0005829">
    <property type="term" value="C:cytosol"/>
    <property type="evidence" value="ECO:0007669"/>
    <property type="project" value="TreeGrafter"/>
</dbReference>
<dbReference type="PANTHER" id="PTHR48069">
    <property type="entry name" value="DIHYDROFOLATE REDUCTASE"/>
    <property type="match status" value="1"/>
</dbReference>
<dbReference type="GO" id="GO:0046655">
    <property type="term" value="P:folic acid metabolic process"/>
    <property type="evidence" value="ECO:0007669"/>
    <property type="project" value="TreeGrafter"/>
</dbReference>
<keyword evidence="5 8" id="KW-0521">NADP</keyword>
<protein>
    <recommendedName>
        <fullName evidence="3 8">Dihydrofolate reductase</fullName>
        <ecNumber evidence="3 8">1.5.1.3</ecNumber>
    </recommendedName>
</protein>
<name>A0A1L9BCV2_9BACT</name>
<proteinExistence type="inferred from homology"/>
<keyword evidence="12" id="KW-1185">Reference proteome</keyword>
<evidence type="ECO:0000256" key="9">
    <source>
        <dbReference type="RuleBase" id="RU004474"/>
    </source>
</evidence>
<evidence type="ECO:0000256" key="6">
    <source>
        <dbReference type="ARBA" id="ARBA00023002"/>
    </source>
</evidence>
<keyword evidence="6 8" id="KW-0560">Oxidoreductase</keyword>
<dbReference type="FunFam" id="3.40.430.10:FF:000001">
    <property type="entry name" value="Dihydrofolate reductase"/>
    <property type="match status" value="1"/>
</dbReference>
<dbReference type="EMBL" id="MPIN01000003">
    <property type="protein sequence ID" value="OJH40092.1"/>
    <property type="molecule type" value="Genomic_DNA"/>
</dbReference>
<keyword evidence="4 8" id="KW-0554">One-carbon metabolism</keyword>
<dbReference type="Gene3D" id="3.40.430.10">
    <property type="entry name" value="Dihydrofolate Reductase, subunit A"/>
    <property type="match status" value="1"/>
</dbReference>
<organism evidence="11 12">
    <name type="scientific">Cystobacter ferrugineus</name>
    <dbReference type="NCBI Taxonomy" id="83449"/>
    <lineage>
        <taxon>Bacteria</taxon>
        <taxon>Pseudomonadati</taxon>
        <taxon>Myxococcota</taxon>
        <taxon>Myxococcia</taxon>
        <taxon>Myxococcales</taxon>
        <taxon>Cystobacterineae</taxon>
        <taxon>Archangiaceae</taxon>
        <taxon>Cystobacter</taxon>
    </lineage>
</organism>
<dbReference type="UniPathway" id="UPA00077">
    <property type="reaction ID" value="UER00158"/>
</dbReference>
<keyword evidence="11" id="KW-0808">Transferase</keyword>
<comment type="pathway">
    <text evidence="1 8">Cofactor biosynthesis; tetrahydrofolate biosynthesis; 5,6,7,8-tetrahydrofolate from 7,8-dihydrofolate: step 1/1.</text>
</comment>
<dbReference type="Pfam" id="PF00186">
    <property type="entry name" value="DHFR_1"/>
    <property type="match status" value="1"/>
</dbReference>
<dbReference type="GO" id="GO:0046654">
    <property type="term" value="P:tetrahydrofolate biosynthetic process"/>
    <property type="evidence" value="ECO:0007669"/>
    <property type="project" value="UniProtKB-UniPathway"/>
</dbReference>
<dbReference type="GO" id="GO:0046452">
    <property type="term" value="P:dihydrofolate metabolic process"/>
    <property type="evidence" value="ECO:0007669"/>
    <property type="project" value="TreeGrafter"/>
</dbReference>
<dbReference type="InterPro" id="IPR017925">
    <property type="entry name" value="DHFR_CS"/>
</dbReference>
<dbReference type="GO" id="GO:0004146">
    <property type="term" value="F:dihydrofolate reductase activity"/>
    <property type="evidence" value="ECO:0007669"/>
    <property type="project" value="UniProtKB-EC"/>
</dbReference>
<comment type="similarity">
    <text evidence="2 8 9">Belongs to the dihydrofolate reductase family.</text>
</comment>
<dbReference type="InterPro" id="IPR024072">
    <property type="entry name" value="DHFR-like_dom_sf"/>
</dbReference>
<dbReference type="GO" id="GO:0016301">
    <property type="term" value="F:kinase activity"/>
    <property type="evidence" value="ECO:0007669"/>
    <property type="project" value="UniProtKB-KW"/>
</dbReference>
<evidence type="ECO:0000256" key="7">
    <source>
        <dbReference type="ARBA" id="ARBA00025067"/>
    </source>
</evidence>
<dbReference type="GO" id="GO:0070401">
    <property type="term" value="F:NADP+ binding"/>
    <property type="evidence" value="ECO:0007669"/>
    <property type="project" value="UniProtKB-ARBA"/>
</dbReference>
<sequence length="158" mass="18085">MMLSAIVAMASNRCIGRDNTLPWRLPADLQRFKRLTMGHTLLMGRKTYESIGRPLPGRTMLVVTRQQDWAPEGIEVAHSLEEALARARGDEVFLAGGAQLYEQAMDRVRRLYLTRIDREYEGDAFFPEVDLSTWRLTAEEPHPATDTTPPFAFLTYER</sequence>
<evidence type="ECO:0000313" key="12">
    <source>
        <dbReference type="Proteomes" id="UP000182229"/>
    </source>
</evidence>
<reference evidence="11 12" key="2">
    <citation type="submission" date="2016-12" db="EMBL/GenBank/DDBJ databases">
        <title>Draft Genome Sequence of Cystobacter ferrugineus Strain Cbfe23.</title>
        <authorList>
            <person name="Akbar S."/>
            <person name="Dowd S.E."/>
            <person name="Stevens D.C."/>
        </authorList>
    </citation>
    <scope>NUCLEOTIDE SEQUENCE [LARGE SCALE GENOMIC DNA]</scope>
    <source>
        <strain evidence="11 12">Cbfe23</strain>
    </source>
</reference>
<comment type="caution">
    <text evidence="11">The sequence shown here is derived from an EMBL/GenBank/DDBJ whole genome shotgun (WGS) entry which is preliminary data.</text>
</comment>
<dbReference type="PANTHER" id="PTHR48069:SF3">
    <property type="entry name" value="DIHYDROFOLATE REDUCTASE"/>
    <property type="match status" value="1"/>
</dbReference>
<evidence type="ECO:0000313" key="11">
    <source>
        <dbReference type="EMBL" id="OJH40092.1"/>
    </source>
</evidence>
<dbReference type="PIRSF" id="PIRSF000194">
    <property type="entry name" value="DHFR"/>
    <property type="match status" value="1"/>
</dbReference>
<dbReference type="AlphaFoldDB" id="A0A1L9BCV2"/>
<reference evidence="12" key="1">
    <citation type="submission" date="2016-11" db="EMBL/GenBank/DDBJ databases">
        <authorList>
            <person name="Shukria A."/>
            <person name="Stevens D.C."/>
        </authorList>
    </citation>
    <scope>NUCLEOTIDE SEQUENCE [LARGE SCALE GENOMIC DNA]</scope>
    <source>
        <strain evidence="12">Cbfe23</strain>
    </source>
</reference>
<keyword evidence="11" id="KW-0418">Kinase</keyword>